<comment type="cofactor">
    <cofactor evidence="1">
        <name>pyridoxal 5'-phosphate</name>
        <dbReference type="ChEBI" id="CHEBI:597326"/>
    </cofactor>
</comment>
<dbReference type="PANTHER" id="PTHR43094">
    <property type="entry name" value="AMINOTRANSFERASE"/>
    <property type="match status" value="1"/>
</dbReference>
<dbReference type="PIRSF" id="PIRSF000521">
    <property type="entry name" value="Transaminase_4ab_Lys_Orn"/>
    <property type="match status" value="1"/>
</dbReference>
<keyword evidence="5" id="KW-0032">Aminotransferase</keyword>
<dbReference type="PANTHER" id="PTHR43094:SF1">
    <property type="entry name" value="AMINOTRANSFERASE CLASS-III"/>
    <property type="match status" value="1"/>
</dbReference>
<dbReference type="InterPro" id="IPR015421">
    <property type="entry name" value="PyrdxlP-dep_Trfase_major"/>
</dbReference>
<name>A0A9D5JY82_9BACT</name>
<dbReference type="AlphaFoldDB" id="A0A9D5JY82"/>
<dbReference type="Gene3D" id="3.90.1150.10">
    <property type="entry name" value="Aspartate Aminotransferase, domain 1"/>
    <property type="match status" value="1"/>
</dbReference>
<gene>
    <name evidence="5" type="ORF">GF339_15640</name>
</gene>
<proteinExistence type="inferred from homology"/>
<evidence type="ECO:0000256" key="3">
    <source>
        <dbReference type="ARBA" id="ARBA00022898"/>
    </source>
</evidence>
<dbReference type="GO" id="GO:0030170">
    <property type="term" value="F:pyridoxal phosphate binding"/>
    <property type="evidence" value="ECO:0007669"/>
    <property type="project" value="InterPro"/>
</dbReference>
<dbReference type="EMBL" id="WJJP01000513">
    <property type="protein sequence ID" value="MBD3326017.1"/>
    <property type="molecule type" value="Genomic_DNA"/>
</dbReference>
<evidence type="ECO:0000256" key="1">
    <source>
        <dbReference type="ARBA" id="ARBA00001933"/>
    </source>
</evidence>
<dbReference type="GO" id="GO:0005829">
    <property type="term" value="C:cytosol"/>
    <property type="evidence" value="ECO:0007669"/>
    <property type="project" value="TreeGrafter"/>
</dbReference>
<evidence type="ECO:0000256" key="4">
    <source>
        <dbReference type="RuleBase" id="RU003560"/>
    </source>
</evidence>
<dbReference type="FunFam" id="3.40.640.10:FF:000004">
    <property type="entry name" value="Acetylornithine aminotransferase"/>
    <property type="match status" value="1"/>
</dbReference>
<evidence type="ECO:0000256" key="2">
    <source>
        <dbReference type="ARBA" id="ARBA00008954"/>
    </source>
</evidence>
<dbReference type="Pfam" id="PF00202">
    <property type="entry name" value="Aminotran_3"/>
    <property type="match status" value="1"/>
</dbReference>
<dbReference type="InterPro" id="IPR005814">
    <property type="entry name" value="Aminotrans_3"/>
</dbReference>
<dbReference type="InterPro" id="IPR015422">
    <property type="entry name" value="PyrdxlP-dep_Trfase_small"/>
</dbReference>
<comment type="caution">
    <text evidence="5">The sequence shown here is derived from an EMBL/GenBank/DDBJ whole genome shotgun (WGS) entry which is preliminary data.</text>
</comment>
<dbReference type="Gene3D" id="3.40.640.10">
    <property type="entry name" value="Type I PLP-dependent aspartate aminotransferase-like (Major domain)"/>
    <property type="match status" value="1"/>
</dbReference>
<sequence length="449" mass="50256">MQPLTERQIALLHRTFLDYQQTSEFIKHPLLIEKAEGLYYWDTEGKRYFDAIGGIFVAILGHRHPRLVDALHRQLDKLTFAPPLHGTSPVALDFVEKIGTITPENLKYVKSFSGGSEAVESALKFVRQYFKQIGFPHKYKFISRYYGYHGATFGAMGASGTGKRKTKFEPQMAGFLKVFPPNYYRDQFSSWEECNRFCARMFEDVILHEDPETVAGIIIEPIGNTGGIITPTDEYFQILRDICDRHHVMLIYDEIITGFGKTGSMFAAQTFDVTPDLLCTGKGISSGMLPMGAMIAREDMAEAFYGAIDDEVHFAHGHTFAGNPLASAVGIAVIEEIVEQHLCEKARELGDYLTEKLEGLKQYGVIREVRGKGILRGVELVKDTQTMQPFPELGKALKLTALSNGLIMRIDPSWFAVSPALVAEKADIDEMCELVEKSLVDALEMVQSS</sequence>
<dbReference type="SUPFAM" id="SSF53383">
    <property type="entry name" value="PLP-dependent transferases"/>
    <property type="match status" value="1"/>
</dbReference>
<evidence type="ECO:0000313" key="6">
    <source>
        <dbReference type="Proteomes" id="UP000649604"/>
    </source>
</evidence>
<comment type="similarity">
    <text evidence="2 4">Belongs to the class-III pyridoxal-phosphate-dependent aminotransferase family.</text>
</comment>
<dbReference type="GO" id="GO:0008483">
    <property type="term" value="F:transaminase activity"/>
    <property type="evidence" value="ECO:0007669"/>
    <property type="project" value="UniProtKB-KW"/>
</dbReference>
<keyword evidence="3 4" id="KW-0663">Pyridoxal phosphate</keyword>
<dbReference type="InterPro" id="IPR015424">
    <property type="entry name" value="PyrdxlP-dep_Trfase"/>
</dbReference>
<protein>
    <submittedName>
        <fullName evidence="5">Aminotransferase class III-fold pyridoxal phosphate-dependent enzyme</fullName>
    </submittedName>
</protein>
<evidence type="ECO:0000313" key="5">
    <source>
        <dbReference type="EMBL" id="MBD3326017.1"/>
    </source>
</evidence>
<reference evidence="5" key="1">
    <citation type="submission" date="2019-11" db="EMBL/GenBank/DDBJ databases">
        <title>Microbial mats filling the niche in hypersaline microbial mats.</title>
        <authorList>
            <person name="Wong H.L."/>
            <person name="Macleod F.I."/>
            <person name="White R.A. III"/>
            <person name="Burns B.P."/>
        </authorList>
    </citation>
    <scope>NUCLEOTIDE SEQUENCE</scope>
    <source>
        <strain evidence="5">Rbin_158</strain>
    </source>
</reference>
<dbReference type="CDD" id="cd00610">
    <property type="entry name" value="OAT_like"/>
    <property type="match status" value="1"/>
</dbReference>
<organism evidence="5 6">
    <name type="scientific">candidate division KSB3 bacterium</name>
    <dbReference type="NCBI Taxonomy" id="2044937"/>
    <lineage>
        <taxon>Bacteria</taxon>
        <taxon>candidate division KSB3</taxon>
    </lineage>
</organism>
<dbReference type="Proteomes" id="UP000649604">
    <property type="component" value="Unassembled WGS sequence"/>
</dbReference>
<accession>A0A9D5JY82</accession>
<keyword evidence="5" id="KW-0808">Transferase</keyword>